<feature type="transmembrane region" description="Helical" evidence="5">
    <location>
        <begin position="285"/>
        <end position="303"/>
    </location>
</feature>
<feature type="transmembrane region" description="Helical" evidence="5">
    <location>
        <begin position="44"/>
        <end position="63"/>
    </location>
</feature>
<reference evidence="7 8" key="1">
    <citation type="submission" date="2017-04" db="EMBL/GenBank/DDBJ databases">
        <authorList>
            <person name="Afonso C.L."/>
            <person name="Miller P.J."/>
            <person name="Scott M.A."/>
            <person name="Spackman E."/>
            <person name="Goraichik I."/>
            <person name="Dimitrov K.M."/>
            <person name="Suarez D.L."/>
            <person name="Swayne D.E."/>
        </authorList>
    </citation>
    <scope>NUCLEOTIDE SEQUENCE [LARGE SCALE GENOMIC DNA]</scope>
</reference>
<feature type="transmembrane region" description="Helical" evidence="5">
    <location>
        <begin position="405"/>
        <end position="422"/>
    </location>
</feature>
<dbReference type="AlphaFoldDB" id="A0A1X7QXQ4"/>
<keyword evidence="3 5" id="KW-1133">Transmembrane helix</keyword>
<organism evidence="7 8">
    <name type="scientific">Maudiozyma saulgeensis</name>
    <dbReference type="NCBI Taxonomy" id="1789683"/>
    <lineage>
        <taxon>Eukaryota</taxon>
        <taxon>Fungi</taxon>
        <taxon>Dikarya</taxon>
        <taxon>Ascomycota</taxon>
        <taxon>Saccharomycotina</taxon>
        <taxon>Saccharomycetes</taxon>
        <taxon>Saccharomycetales</taxon>
        <taxon>Saccharomycetaceae</taxon>
        <taxon>Maudiozyma</taxon>
    </lineage>
</organism>
<evidence type="ECO:0000313" key="7">
    <source>
        <dbReference type="EMBL" id="SMN17806.1"/>
    </source>
</evidence>
<evidence type="ECO:0000256" key="4">
    <source>
        <dbReference type="ARBA" id="ARBA00023136"/>
    </source>
</evidence>
<feature type="transmembrane region" description="Helical" evidence="5">
    <location>
        <begin position="351"/>
        <end position="369"/>
    </location>
</feature>
<evidence type="ECO:0000259" key="6">
    <source>
        <dbReference type="Pfam" id="PF13127"/>
    </source>
</evidence>
<proteinExistence type="predicted"/>
<evidence type="ECO:0000256" key="5">
    <source>
        <dbReference type="SAM" id="Phobius"/>
    </source>
</evidence>
<accession>A0A1X7QXQ4</accession>
<comment type="subcellular location">
    <subcellularLocation>
        <location evidence="1">Membrane</location>
        <topology evidence="1">Multi-pass membrane protein</topology>
    </subcellularLocation>
</comment>
<keyword evidence="4 5" id="KW-0472">Membrane</keyword>
<evidence type="ECO:0000256" key="2">
    <source>
        <dbReference type="ARBA" id="ARBA00022692"/>
    </source>
</evidence>
<dbReference type="OrthoDB" id="1436450at2759"/>
<dbReference type="GO" id="GO:0000329">
    <property type="term" value="C:fungal-type vacuole membrane"/>
    <property type="evidence" value="ECO:0007669"/>
    <property type="project" value="TreeGrafter"/>
</dbReference>
<keyword evidence="2 5" id="KW-0812">Transmembrane</keyword>
<protein>
    <submittedName>
        <fullName evidence="7">Similar to Saccharomyces cerevisiae YDR438W THI74 Mitochondrial transporter repressible by thiamine</fullName>
    </submittedName>
</protein>
<evidence type="ECO:0000256" key="3">
    <source>
        <dbReference type="ARBA" id="ARBA00022989"/>
    </source>
</evidence>
<dbReference type="PANTHER" id="PTHR23051:SF0">
    <property type="entry name" value="SOLUTE CARRIER FAMILY 35 MEMBER F5"/>
    <property type="match status" value="1"/>
</dbReference>
<feature type="domain" description="DUF3955" evidence="6">
    <location>
        <begin position="11"/>
        <end position="61"/>
    </location>
</feature>
<keyword evidence="8" id="KW-1185">Reference proteome</keyword>
<feature type="transmembrane region" description="Helical" evidence="5">
    <location>
        <begin position="381"/>
        <end position="399"/>
    </location>
</feature>
<dbReference type="Proteomes" id="UP000196158">
    <property type="component" value="Unassembled WGS sequence"/>
</dbReference>
<evidence type="ECO:0000313" key="8">
    <source>
        <dbReference type="Proteomes" id="UP000196158"/>
    </source>
</evidence>
<feature type="transmembrane region" description="Helical" evidence="5">
    <location>
        <begin position="180"/>
        <end position="202"/>
    </location>
</feature>
<feature type="transmembrane region" description="Helical" evidence="5">
    <location>
        <begin position="315"/>
        <end position="339"/>
    </location>
</feature>
<dbReference type="InterPro" id="IPR025016">
    <property type="entry name" value="DUF3955"/>
</dbReference>
<sequence>MLIDKDVSRKWTLGLIMLTIVIILWVMSSFLINLIFEDNIYRKPFFITYINTASFIFYLIPTFKNTVRKYFRDKHWSIHKELILQEEGVLDDSMVDENNNNINNTSGTEVVRRVSINSSNSTYVVRNSSSNSNLNSSVSAAVRSRNGSFNAAETTQLLLQRNSVSSIVSIRLSLRDTTKLSAQFCVLWFLANFATNASLAYTSVASQTMLSSTSSFFTLFIGALGNVETVTKPKVIGSILSFLGIALVTQSDSLQRRLPIKPTGHMPPTEPITDLTSWQTMMGNLLAVAGAMFYGIYSTLLKIKVQDESMINMKIFFGFVGLFTLLFMWPSLIILHYMGWETFVLPTQPKVIVIILINMVITFVSDFCWAKAMLLTSPLTVTVGLSITIPVAMFGDILFKHKNMPLEYMLGGLLILGSFVIISKNTEAEEEGDIQTIYESQSNSIDEN</sequence>
<gene>
    <name evidence="7" type="ORF">KASA_0Q01628G</name>
</gene>
<dbReference type="SUPFAM" id="SSF103481">
    <property type="entry name" value="Multidrug resistance efflux transporter EmrE"/>
    <property type="match status" value="1"/>
</dbReference>
<evidence type="ECO:0000256" key="1">
    <source>
        <dbReference type="ARBA" id="ARBA00004141"/>
    </source>
</evidence>
<dbReference type="InterPro" id="IPR037185">
    <property type="entry name" value="EmrE-like"/>
</dbReference>
<dbReference type="Pfam" id="PF13127">
    <property type="entry name" value="DUF3955"/>
    <property type="match status" value="1"/>
</dbReference>
<dbReference type="EMBL" id="FXLY01000002">
    <property type="protein sequence ID" value="SMN17806.1"/>
    <property type="molecule type" value="Genomic_DNA"/>
</dbReference>
<name>A0A1X7QXQ4_9SACH</name>
<feature type="transmembrane region" description="Helical" evidence="5">
    <location>
        <begin position="12"/>
        <end position="32"/>
    </location>
</feature>
<dbReference type="PANTHER" id="PTHR23051">
    <property type="entry name" value="SOLUTE CARRIER FAMILY 35, MEMBER F5"/>
    <property type="match status" value="1"/>
</dbReference>